<name>A0A918QKE4_9ACTN</name>
<reference evidence="2" key="2">
    <citation type="submission" date="2020-09" db="EMBL/GenBank/DDBJ databases">
        <authorList>
            <person name="Sun Q."/>
            <person name="Ohkuma M."/>
        </authorList>
    </citation>
    <scope>NUCLEOTIDE SEQUENCE</scope>
    <source>
        <strain evidence="2">JCM 4834</strain>
    </source>
</reference>
<evidence type="ECO:0000313" key="3">
    <source>
        <dbReference type="Proteomes" id="UP000634660"/>
    </source>
</evidence>
<feature type="region of interest" description="Disordered" evidence="1">
    <location>
        <begin position="33"/>
        <end position="92"/>
    </location>
</feature>
<gene>
    <name evidence="2" type="ORF">GCM10010371_07770</name>
</gene>
<accession>A0A918QKE4</accession>
<dbReference type="EMBL" id="BMVX01000002">
    <property type="protein sequence ID" value="GGZ50611.1"/>
    <property type="molecule type" value="Genomic_DNA"/>
</dbReference>
<proteinExistence type="predicted"/>
<reference evidence="2" key="1">
    <citation type="journal article" date="2014" name="Int. J. Syst. Evol. Microbiol.">
        <title>Complete genome sequence of Corynebacterium casei LMG S-19264T (=DSM 44701T), isolated from a smear-ripened cheese.</title>
        <authorList>
            <consortium name="US DOE Joint Genome Institute (JGI-PGF)"/>
            <person name="Walter F."/>
            <person name="Albersmeier A."/>
            <person name="Kalinowski J."/>
            <person name="Ruckert C."/>
        </authorList>
    </citation>
    <scope>NUCLEOTIDE SEQUENCE</scope>
    <source>
        <strain evidence="2">JCM 4834</strain>
    </source>
</reference>
<dbReference type="Proteomes" id="UP000634660">
    <property type="component" value="Unassembled WGS sequence"/>
</dbReference>
<evidence type="ECO:0000256" key="1">
    <source>
        <dbReference type="SAM" id="MobiDB-lite"/>
    </source>
</evidence>
<feature type="compositionally biased region" description="Basic and acidic residues" evidence="1">
    <location>
        <begin position="47"/>
        <end position="65"/>
    </location>
</feature>
<protein>
    <submittedName>
        <fullName evidence="2">Uncharacterized protein</fullName>
    </submittedName>
</protein>
<evidence type="ECO:0000313" key="2">
    <source>
        <dbReference type="EMBL" id="GGZ50611.1"/>
    </source>
</evidence>
<feature type="region of interest" description="Disordered" evidence="1">
    <location>
        <begin position="119"/>
        <end position="140"/>
    </location>
</feature>
<organism evidence="2 3">
    <name type="scientific">Streptomyces subrutilus</name>
    <dbReference type="NCBI Taxonomy" id="36818"/>
    <lineage>
        <taxon>Bacteria</taxon>
        <taxon>Bacillati</taxon>
        <taxon>Actinomycetota</taxon>
        <taxon>Actinomycetes</taxon>
        <taxon>Kitasatosporales</taxon>
        <taxon>Streptomycetaceae</taxon>
        <taxon>Streptomyces</taxon>
    </lineage>
</organism>
<sequence>MRGRARARDCLQLLVRNGSLPVSVRQAALPVTRREAARAESVATGGGRRERISAPRARGARDRRTGRPRGPLRGASYQGQRDRGAAWAGRRRCGARRLRPGADVPEPERTHHGCMSTATFTPMQGGRPSGATATSDSRPRHTLGGVLRAAKVFAATAVSVVVLGEYAEDAGVVRR</sequence>
<comment type="caution">
    <text evidence="2">The sequence shown here is derived from an EMBL/GenBank/DDBJ whole genome shotgun (WGS) entry which is preliminary data.</text>
</comment>
<dbReference type="AlphaFoldDB" id="A0A918QKE4"/>